<dbReference type="EMBL" id="JBHSON010000003">
    <property type="protein sequence ID" value="MFC5744603.1"/>
    <property type="molecule type" value="Genomic_DNA"/>
</dbReference>
<name>A0ABW0ZQ17_9ACTN</name>
<evidence type="ECO:0000313" key="2">
    <source>
        <dbReference type="Proteomes" id="UP001596074"/>
    </source>
</evidence>
<reference evidence="2" key="1">
    <citation type="journal article" date="2019" name="Int. J. Syst. Evol. Microbiol.">
        <title>The Global Catalogue of Microorganisms (GCM) 10K type strain sequencing project: providing services to taxonomists for standard genome sequencing and annotation.</title>
        <authorList>
            <consortium name="The Broad Institute Genomics Platform"/>
            <consortium name="The Broad Institute Genome Sequencing Center for Infectious Disease"/>
            <person name="Wu L."/>
            <person name="Ma J."/>
        </authorList>
    </citation>
    <scope>NUCLEOTIDE SEQUENCE [LARGE SCALE GENOMIC DNA]</scope>
    <source>
        <strain evidence="2">KCTC 42087</strain>
    </source>
</reference>
<organism evidence="1 2">
    <name type="scientific">Actinomadura rugatobispora</name>
    <dbReference type="NCBI Taxonomy" id="1994"/>
    <lineage>
        <taxon>Bacteria</taxon>
        <taxon>Bacillati</taxon>
        <taxon>Actinomycetota</taxon>
        <taxon>Actinomycetes</taxon>
        <taxon>Streptosporangiales</taxon>
        <taxon>Thermomonosporaceae</taxon>
        <taxon>Actinomadura</taxon>
    </lineage>
</organism>
<dbReference type="RefSeq" id="WP_378279908.1">
    <property type="nucleotide sequence ID" value="NZ_JBHSON010000003.1"/>
</dbReference>
<accession>A0ABW0ZQ17</accession>
<sequence>MNDAIRGDAVGRPESVQGVAVSAAMVKGVTEGEVITFREGW</sequence>
<gene>
    <name evidence="1" type="ORF">ACFPZN_03125</name>
</gene>
<evidence type="ECO:0000313" key="1">
    <source>
        <dbReference type="EMBL" id="MFC5744603.1"/>
    </source>
</evidence>
<proteinExistence type="predicted"/>
<keyword evidence="2" id="KW-1185">Reference proteome</keyword>
<dbReference type="Proteomes" id="UP001596074">
    <property type="component" value="Unassembled WGS sequence"/>
</dbReference>
<comment type="caution">
    <text evidence="1">The sequence shown here is derived from an EMBL/GenBank/DDBJ whole genome shotgun (WGS) entry which is preliminary data.</text>
</comment>
<protein>
    <submittedName>
        <fullName evidence="1">Uncharacterized protein</fullName>
    </submittedName>
</protein>